<reference evidence="2 3" key="1">
    <citation type="submission" date="2020-02" db="EMBL/GenBank/DDBJ databases">
        <title>Complete genome sequence of Pseudomonas multiresinivorans ORNL1.</title>
        <authorList>
            <person name="Podar M."/>
        </authorList>
    </citation>
    <scope>NUCLEOTIDE SEQUENCE [LARGE SCALE GENOMIC DNA]</scope>
    <source>
        <strain evidence="3">populi</strain>
    </source>
</reference>
<dbReference type="RefSeq" id="WP_169939659.1">
    <property type="nucleotide sequence ID" value="NZ_CP048833.1"/>
</dbReference>
<feature type="transmembrane region" description="Helical" evidence="1">
    <location>
        <begin position="49"/>
        <end position="76"/>
    </location>
</feature>
<protein>
    <submittedName>
        <fullName evidence="2">Uncharacterized protein</fullName>
    </submittedName>
</protein>
<dbReference type="GO" id="GO:0006109">
    <property type="term" value="P:regulation of carbohydrate metabolic process"/>
    <property type="evidence" value="ECO:0007669"/>
    <property type="project" value="InterPro"/>
</dbReference>
<dbReference type="Gene3D" id="2.60.40.4380">
    <property type="entry name" value="Translational regulator CsrA"/>
    <property type="match status" value="1"/>
</dbReference>
<feature type="transmembrane region" description="Helical" evidence="1">
    <location>
        <begin position="88"/>
        <end position="113"/>
    </location>
</feature>
<evidence type="ECO:0000256" key="1">
    <source>
        <dbReference type="SAM" id="Phobius"/>
    </source>
</evidence>
<keyword evidence="1" id="KW-1133">Transmembrane helix</keyword>
<dbReference type="InterPro" id="IPR036107">
    <property type="entry name" value="CsrA_sf"/>
</dbReference>
<organism evidence="2 3">
    <name type="scientific">Pseudomonas multiresinivorans</name>
    <dbReference type="NCBI Taxonomy" id="95301"/>
    <lineage>
        <taxon>Bacteria</taxon>
        <taxon>Pseudomonadati</taxon>
        <taxon>Pseudomonadota</taxon>
        <taxon>Gammaproteobacteria</taxon>
        <taxon>Pseudomonadales</taxon>
        <taxon>Pseudomonadaceae</taxon>
        <taxon>Pseudomonas</taxon>
    </lineage>
</organism>
<evidence type="ECO:0000313" key="2">
    <source>
        <dbReference type="EMBL" id="QJP10014.1"/>
    </source>
</evidence>
<evidence type="ECO:0000313" key="3">
    <source>
        <dbReference type="Proteomes" id="UP000502549"/>
    </source>
</evidence>
<sequence>MSDWGSFATLTAVVAALWAYGSGGEEKRSNFRSWAAGRMSAFAPAARRLTWGIIFGALTVAAGAIVISSGFAILEFLSRTGPISRGEIFNLVLNCFNAVMYLAGGAGCMALLFEFPERKSDEGSHVLSSGKDECIELLLQDVGDTEALLQQLRSTGITIHLNRAAPGNARFSVRAPEPFRQAVKSLST</sequence>
<dbReference type="KEGG" id="pmui:G4G71_19740"/>
<gene>
    <name evidence="2" type="ORF">G4G71_19740</name>
</gene>
<dbReference type="Proteomes" id="UP000502549">
    <property type="component" value="Chromosome"/>
</dbReference>
<proteinExistence type="predicted"/>
<keyword evidence="1" id="KW-0472">Membrane</keyword>
<dbReference type="AlphaFoldDB" id="A0A7Z3BN73"/>
<dbReference type="EMBL" id="CP048833">
    <property type="protein sequence ID" value="QJP10014.1"/>
    <property type="molecule type" value="Genomic_DNA"/>
</dbReference>
<keyword evidence="1" id="KW-0812">Transmembrane</keyword>
<accession>A0A7Z3BN73</accession>
<keyword evidence="3" id="KW-1185">Reference proteome</keyword>
<dbReference type="GO" id="GO:0003723">
    <property type="term" value="F:RNA binding"/>
    <property type="evidence" value="ECO:0007669"/>
    <property type="project" value="InterPro"/>
</dbReference>
<name>A0A7Z3BN73_9PSED</name>
<dbReference type="GO" id="GO:0006402">
    <property type="term" value="P:mRNA catabolic process"/>
    <property type="evidence" value="ECO:0007669"/>
    <property type="project" value="InterPro"/>
</dbReference>